<dbReference type="Proteomes" id="UP000181801">
    <property type="component" value="Unassembled WGS sequence"/>
</dbReference>
<dbReference type="GO" id="GO:0004803">
    <property type="term" value="F:transposase activity"/>
    <property type="evidence" value="ECO:0007669"/>
    <property type="project" value="TreeGrafter"/>
</dbReference>
<dbReference type="InterPro" id="IPR025246">
    <property type="entry name" value="IS30-like_HTH"/>
</dbReference>
<dbReference type="GO" id="GO:0015074">
    <property type="term" value="P:DNA integration"/>
    <property type="evidence" value="ECO:0007669"/>
    <property type="project" value="InterPro"/>
</dbReference>
<dbReference type="InterPro" id="IPR053392">
    <property type="entry name" value="Transposase_IS30-like"/>
</dbReference>
<dbReference type="SUPFAM" id="SSF53098">
    <property type="entry name" value="Ribonuclease H-like"/>
    <property type="match status" value="1"/>
</dbReference>
<comment type="caution">
    <text evidence="3">The sequence shown here is derived from an EMBL/GenBank/DDBJ whole genome shotgun (WGS) entry which is preliminary data.</text>
</comment>
<dbReference type="InterPro" id="IPR012337">
    <property type="entry name" value="RNaseH-like_sf"/>
</dbReference>
<accession>A0A1S2VX16</accession>
<dbReference type="NCBIfam" id="NF033563">
    <property type="entry name" value="transpos_IS30"/>
    <property type="match status" value="1"/>
</dbReference>
<dbReference type="InterPro" id="IPR051917">
    <property type="entry name" value="Transposase-Integrase"/>
</dbReference>
<reference evidence="3 4" key="1">
    <citation type="journal article" date="2016" name="BMC Microbiol.">
        <title>Fucosyllactose and L-fucose utilization of infant Bifidobacterium longum and Bifidobacterium kashiwanohense.</title>
        <authorList>
            <person name="Bunesova V."/>
            <person name="Lacroix C."/>
            <person name="Schwab C."/>
        </authorList>
    </citation>
    <scope>NUCLEOTIDE SEQUENCE [LARGE SCALE GENOMIC DNA]</scope>
    <source>
        <strain evidence="3 4">BSM11-5</strain>
    </source>
</reference>
<keyword evidence="1" id="KW-0233">DNA recombination</keyword>
<gene>
    <name evidence="3" type="ORF">BFS26_06710</name>
</gene>
<dbReference type="RefSeq" id="WP_071474927.1">
    <property type="nucleotide sequence ID" value="NZ_CP169558.1"/>
</dbReference>
<evidence type="ECO:0000313" key="4">
    <source>
        <dbReference type="Proteomes" id="UP000181801"/>
    </source>
</evidence>
<organism evidence="3 4">
    <name type="scientific">Bifidobacterium longum subsp. suis</name>
    <dbReference type="NCBI Taxonomy" id="1695"/>
    <lineage>
        <taxon>Bacteria</taxon>
        <taxon>Bacillati</taxon>
        <taxon>Actinomycetota</taxon>
        <taxon>Actinomycetes</taxon>
        <taxon>Bifidobacteriales</taxon>
        <taxon>Bifidobacteriaceae</taxon>
        <taxon>Bifidobacterium</taxon>
    </lineage>
</organism>
<dbReference type="PANTHER" id="PTHR10948:SF23">
    <property type="entry name" value="TRANSPOSASE INSI FOR INSERTION SEQUENCE ELEMENT IS30A-RELATED"/>
    <property type="match status" value="1"/>
</dbReference>
<dbReference type="GO" id="GO:0006310">
    <property type="term" value="P:DNA recombination"/>
    <property type="evidence" value="ECO:0007669"/>
    <property type="project" value="UniProtKB-KW"/>
</dbReference>
<dbReference type="GO" id="GO:0005829">
    <property type="term" value="C:cytosol"/>
    <property type="evidence" value="ECO:0007669"/>
    <property type="project" value="TreeGrafter"/>
</dbReference>
<evidence type="ECO:0000256" key="1">
    <source>
        <dbReference type="ARBA" id="ARBA00023172"/>
    </source>
</evidence>
<name>A0A1S2VX16_BIFLN</name>
<proteinExistence type="predicted"/>
<dbReference type="AlphaFoldDB" id="A0A1S2VX16"/>
<sequence length="367" mass="42834">MKAYSHLSAEERIRIDELRNRDGLGVRQIALRIGRDKATVSRELKRGLWFASNENDSYRPYRPRKLKTGAWTCRPFYSAMTAQRKAETRARRSRKPMRMAYDPLLTWVMDALRKGWTPERIEGRPAVEFPDDPRMRVSHECLYQWIYAKPQRILDLRQYLPRGKRRRTRAKGRRSKGPRIPMRVPIAQRPKRVDSRHEFGHFESDTVIGTAPSKRCIDTQVERRSRRLFARLIPDKSAPATARAEYDIYKDIPAPARIDRTWDNGTESSCHLLVDEALGMPAYYADPYSSYQRGTNENRNGRIRRYLPKKTSFDGLTDEDLQAIVDEINDTPMKVLDRETPNEVWYRELGKVLSKTSHPKTGVALTN</sequence>
<dbReference type="PROSITE" id="PS50994">
    <property type="entry name" value="INTEGRASE"/>
    <property type="match status" value="1"/>
</dbReference>
<dbReference type="Gene3D" id="3.30.420.10">
    <property type="entry name" value="Ribonuclease H-like superfamily/Ribonuclease H"/>
    <property type="match status" value="1"/>
</dbReference>
<dbReference type="InterPro" id="IPR036397">
    <property type="entry name" value="RNaseH_sf"/>
</dbReference>
<dbReference type="InterPro" id="IPR001584">
    <property type="entry name" value="Integrase_cat-core"/>
</dbReference>
<protein>
    <submittedName>
        <fullName evidence="3">IS30 family transposase</fullName>
    </submittedName>
</protein>
<dbReference type="GO" id="GO:0032196">
    <property type="term" value="P:transposition"/>
    <property type="evidence" value="ECO:0007669"/>
    <property type="project" value="TreeGrafter"/>
</dbReference>
<evidence type="ECO:0000313" key="3">
    <source>
        <dbReference type="EMBL" id="OIN63010.1"/>
    </source>
</evidence>
<dbReference type="Pfam" id="PF13936">
    <property type="entry name" value="HTH_38"/>
    <property type="match status" value="1"/>
</dbReference>
<feature type="domain" description="Integrase catalytic" evidence="2">
    <location>
        <begin position="186"/>
        <end position="349"/>
    </location>
</feature>
<evidence type="ECO:0000259" key="2">
    <source>
        <dbReference type="PROSITE" id="PS50994"/>
    </source>
</evidence>
<dbReference type="EMBL" id="MOAE01000034">
    <property type="protein sequence ID" value="OIN63010.1"/>
    <property type="molecule type" value="Genomic_DNA"/>
</dbReference>
<dbReference type="GO" id="GO:0003676">
    <property type="term" value="F:nucleic acid binding"/>
    <property type="evidence" value="ECO:0007669"/>
    <property type="project" value="InterPro"/>
</dbReference>
<dbReference type="PANTHER" id="PTHR10948">
    <property type="entry name" value="TRANSPOSASE"/>
    <property type="match status" value="1"/>
</dbReference>